<sequence>MSASQKLDNCLAQILRIATDLVPDKAWSTLHLECAIVEAVTEVKSWYTVAGSAERIEYDTFDLDYVNEDADANDIGLFVAQLRDLTADTVKGAWYTVSIEFHRNSPRPTIHYNYYDKPAFGHPLPLALYKKDLKVYPRATQHIPDWLA</sequence>
<feature type="non-terminal residue" evidence="1">
    <location>
        <position position="1"/>
    </location>
</feature>
<dbReference type="InterPro" id="IPR036170">
    <property type="entry name" value="YezG-like_sf"/>
</dbReference>
<accession>A0A699TVL5</accession>
<reference evidence="1" key="1">
    <citation type="journal article" date="2019" name="Sci. Rep.">
        <title>Draft genome of Tanacetum cinerariifolium, the natural source of mosquito coil.</title>
        <authorList>
            <person name="Yamashiro T."/>
            <person name="Shiraishi A."/>
            <person name="Satake H."/>
            <person name="Nakayama K."/>
        </authorList>
    </citation>
    <scope>NUCLEOTIDE SEQUENCE</scope>
</reference>
<organism evidence="1">
    <name type="scientific">Tanacetum cinerariifolium</name>
    <name type="common">Dalmatian daisy</name>
    <name type="synonym">Chrysanthemum cinerariifolium</name>
    <dbReference type="NCBI Taxonomy" id="118510"/>
    <lineage>
        <taxon>Eukaryota</taxon>
        <taxon>Viridiplantae</taxon>
        <taxon>Streptophyta</taxon>
        <taxon>Embryophyta</taxon>
        <taxon>Tracheophyta</taxon>
        <taxon>Spermatophyta</taxon>
        <taxon>Magnoliopsida</taxon>
        <taxon>eudicotyledons</taxon>
        <taxon>Gunneridae</taxon>
        <taxon>Pentapetalae</taxon>
        <taxon>asterids</taxon>
        <taxon>campanulids</taxon>
        <taxon>Asterales</taxon>
        <taxon>Asteraceae</taxon>
        <taxon>Asteroideae</taxon>
        <taxon>Anthemideae</taxon>
        <taxon>Anthemidinae</taxon>
        <taxon>Tanacetum</taxon>
    </lineage>
</organism>
<dbReference type="EMBL" id="BKCJ011274447">
    <property type="protein sequence ID" value="GFD13731.1"/>
    <property type="molecule type" value="Genomic_DNA"/>
</dbReference>
<proteinExistence type="predicted"/>
<evidence type="ECO:0000313" key="1">
    <source>
        <dbReference type="EMBL" id="GFD13731.1"/>
    </source>
</evidence>
<name>A0A699TVL5_TANCI</name>
<gene>
    <name evidence="1" type="ORF">Tci_885700</name>
</gene>
<comment type="caution">
    <text evidence="1">The sequence shown here is derived from an EMBL/GenBank/DDBJ whole genome shotgun (WGS) entry which is preliminary data.</text>
</comment>
<dbReference type="AlphaFoldDB" id="A0A699TVL5"/>
<dbReference type="SUPFAM" id="SSF160424">
    <property type="entry name" value="BH3703-like"/>
    <property type="match status" value="1"/>
</dbReference>
<protein>
    <submittedName>
        <fullName evidence="1">Uncharacterized protein</fullName>
    </submittedName>
</protein>